<feature type="compositionally biased region" description="Basic and acidic residues" evidence="7">
    <location>
        <begin position="1"/>
        <end position="17"/>
    </location>
</feature>
<evidence type="ECO:0000256" key="2">
    <source>
        <dbReference type="ARBA" id="ARBA00022679"/>
    </source>
</evidence>
<evidence type="ECO:0000313" key="11">
    <source>
        <dbReference type="Proteomes" id="UP000283880"/>
    </source>
</evidence>
<keyword evidence="8" id="KW-0472">Membrane</keyword>
<feature type="compositionally biased region" description="Low complexity" evidence="7">
    <location>
        <begin position="604"/>
        <end position="616"/>
    </location>
</feature>
<dbReference type="PROSITE" id="PS52029">
    <property type="entry name" value="LD_TPASE"/>
    <property type="match status" value="1"/>
</dbReference>
<feature type="compositionally biased region" description="Basic and acidic residues" evidence="7">
    <location>
        <begin position="25"/>
        <end position="40"/>
    </location>
</feature>
<dbReference type="CDD" id="cd16913">
    <property type="entry name" value="YkuD_like"/>
    <property type="match status" value="1"/>
</dbReference>
<evidence type="ECO:0000256" key="6">
    <source>
        <dbReference type="PROSITE-ProRule" id="PRU01373"/>
    </source>
</evidence>
<dbReference type="Gene3D" id="2.40.440.10">
    <property type="entry name" value="L,D-transpeptidase catalytic domain-like"/>
    <property type="match status" value="1"/>
</dbReference>
<dbReference type="SUPFAM" id="SSF143985">
    <property type="entry name" value="L,D-transpeptidase pre-catalytic domain-like"/>
    <property type="match status" value="1"/>
</dbReference>
<comment type="pathway">
    <text evidence="1 6">Cell wall biogenesis; peptidoglycan biosynthesis.</text>
</comment>
<sequence>MSEDQKKLQDSGPEHEKKPVRRSRSREAAAARRAEKERASSEPAAGAPAGEQGKSDSGFPKKPAGGSREKSRTAWLPALAGFVGVLLCAGIAFYVYAAQAYKTVFFPNTVINGADVSDRTVDEVKAAFSAGADRYRLTVVARDGSGEEITGQDIGLHTVFDGGLEKILEAQNPYRWVFHLRTPRVYQIGTMLKWDEEALAREVNGLECMDESAMVRPRDAYLSDYIEGRGYEVVPEEEGTALKAEAVQTAASAAVRSLDPEISLEELGCYEKPSVRSDDPGLAAERDARNRYVNVTVTYTFGDRTEVLNGSRTHEWLTGTGTDIALDEAQIAEYVSELAKTYNTAYKPRAFKTSYGPTVNVSGSYGWRINQKEEAAQLKGILEAGESVTREPVYSQTAAAHGDADYGNTYAEVNLTAQHLLFYKDGNKILESDFVSGNVSRGHTTPAGLYSLTYKQRDAVLKGEGYASPVKYWMPFNGGIGFHDASWRSSFGGSIYKTGGSHGCVNMPYAAAKELYENVYAGMPVICYNLPGTESKAPTKASGKPPAGGQATQPTKPAAPGGQTAQPNVPATQPNVPATQPNVQPTQPNVQPPAGGQEAQPGDQATQPGGQEAQPGGQPPQPEPTQASGTPGGPEITPVENGTTAAGGGGSGGGYGPAFGSAQSTEGGGPGVS</sequence>
<dbReference type="GO" id="GO:0018104">
    <property type="term" value="P:peptidoglycan-protein cross-linking"/>
    <property type="evidence" value="ECO:0007669"/>
    <property type="project" value="TreeGrafter"/>
</dbReference>
<feature type="compositionally biased region" description="Low complexity" evidence="7">
    <location>
        <begin position="577"/>
        <end position="594"/>
    </location>
</feature>
<dbReference type="GO" id="GO:0008360">
    <property type="term" value="P:regulation of cell shape"/>
    <property type="evidence" value="ECO:0007669"/>
    <property type="project" value="UniProtKB-UniRule"/>
</dbReference>
<feature type="region of interest" description="Disordered" evidence="7">
    <location>
        <begin position="535"/>
        <end position="673"/>
    </location>
</feature>
<dbReference type="PANTHER" id="PTHR30582">
    <property type="entry name" value="L,D-TRANSPEPTIDASE"/>
    <property type="match status" value="1"/>
</dbReference>
<dbReference type="GO" id="GO:0016740">
    <property type="term" value="F:transferase activity"/>
    <property type="evidence" value="ECO:0007669"/>
    <property type="project" value="UniProtKB-KW"/>
</dbReference>
<keyword evidence="8" id="KW-1133">Transmembrane helix</keyword>
<accession>A0A413FKD1</accession>
<dbReference type="EMBL" id="QSBM01000001">
    <property type="protein sequence ID" value="RGX32669.1"/>
    <property type="molecule type" value="Genomic_DNA"/>
</dbReference>
<keyword evidence="8" id="KW-0812">Transmembrane</keyword>
<evidence type="ECO:0000256" key="3">
    <source>
        <dbReference type="ARBA" id="ARBA00022960"/>
    </source>
</evidence>
<feature type="region of interest" description="Disordered" evidence="7">
    <location>
        <begin position="1"/>
        <end position="69"/>
    </location>
</feature>
<evidence type="ECO:0000256" key="5">
    <source>
        <dbReference type="ARBA" id="ARBA00023316"/>
    </source>
</evidence>
<feature type="domain" description="L,D-TPase catalytic" evidence="9">
    <location>
        <begin position="409"/>
        <end position="528"/>
    </location>
</feature>
<feature type="active site" description="Nucleophile" evidence="6">
    <location>
        <position position="504"/>
    </location>
</feature>
<keyword evidence="3 6" id="KW-0133">Cell shape</keyword>
<dbReference type="InterPro" id="IPR005490">
    <property type="entry name" value="LD_TPept_cat_dom"/>
</dbReference>
<dbReference type="Proteomes" id="UP000283880">
    <property type="component" value="Unassembled WGS sequence"/>
</dbReference>
<evidence type="ECO:0000256" key="7">
    <source>
        <dbReference type="SAM" id="MobiDB-lite"/>
    </source>
</evidence>
<dbReference type="InterPro" id="IPR022029">
    <property type="entry name" value="YoaR-like_PG-bd"/>
</dbReference>
<feature type="active site" description="Proton donor/acceptor" evidence="6">
    <location>
        <position position="483"/>
    </location>
</feature>
<evidence type="ECO:0000313" key="10">
    <source>
        <dbReference type="EMBL" id="RGX32669.1"/>
    </source>
</evidence>
<proteinExistence type="predicted"/>
<dbReference type="InterPro" id="IPR050979">
    <property type="entry name" value="LD-transpeptidase"/>
</dbReference>
<dbReference type="RefSeq" id="WP_007712381.1">
    <property type="nucleotide sequence ID" value="NZ_JAWYJI010000064.1"/>
</dbReference>
<reference evidence="10 11" key="1">
    <citation type="submission" date="2018-08" db="EMBL/GenBank/DDBJ databases">
        <title>A genome reference for cultivated species of the human gut microbiota.</title>
        <authorList>
            <person name="Zou Y."/>
            <person name="Xue W."/>
            <person name="Luo G."/>
        </authorList>
    </citation>
    <scope>NUCLEOTIDE SEQUENCE [LARGE SCALE GENOMIC DNA]</scope>
    <source>
        <strain evidence="10 11">AF04-15</strain>
    </source>
</reference>
<comment type="caution">
    <text evidence="10">The sequence shown here is derived from an EMBL/GenBank/DDBJ whole genome shotgun (WGS) entry which is preliminary data.</text>
</comment>
<gene>
    <name evidence="10" type="ORF">DWV29_00155</name>
</gene>
<dbReference type="OrthoDB" id="3176960at2"/>
<dbReference type="AlphaFoldDB" id="A0A413FKD1"/>
<keyword evidence="5 6" id="KW-0961">Cell wall biogenesis/degradation</keyword>
<dbReference type="UniPathway" id="UPA00219"/>
<feature type="compositionally biased region" description="Polar residues" evidence="7">
    <location>
        <begin position="563"/>
        <end position="576"/>
    </location>
</feature>
<dbReference type="GO" id="GO:0005576">
    <property type="term" value="C:extracellular region"/>
    <property type="evidence" value="ECO:0007669"/>
    <property type="project" value="TreeGrafter"/>
</dbReference>
<dbReference type="SUPFAM" id="SSF141523">
    <property type="entry name" value="L,D-transpeptidase catalytic domain-like"/>
    <property type="match status" value="1"/>
</dbReference>
<evidence type="ECO:0000259" key="9">
    <source>
        <dbReference type="PROSITE" id="PS52029"/>
    </source>
</evidence>
<dbReference type="Pfam" id="PF03734">
    <property type="entry name" value="YkuD"/>
    <property type="match status" value="1"/>
</dbReference>
<evidence type="ECO:0000256" key="8">
    <source>
        <dbReference type="SAM" id="Phobius"/>
    </source>
</evidence>
<dbReference type="GO" id="GO:0071972">
    <property type="term" value="F:peptidoglycan L,D-transpeptidase activity"/>
    <property type="evidence" value="ECO:0007669"/>
    <property type="project" value="TreeGrafter"/>
</dbReference>
<evidence type="ECO:0000256" key="4">
    <source>
        <dbReference type="ARBA" id="ARBA00022984"/>
    </source>
</evidence>
<keyword evidence="4 6" id="KW-0573">Peptidoglycan synthesis</keyword>
<dbReference type="InterPro" id="IPR038054">
    <property type="entry name" value="LD_TPept-like_central_sf"/>
</dbReference>
<protein>
    <recommendedName>
        <fullName evidence="9">L,D-TPase catalytic domain-containing protein</fullName>
    </recommendedName>
</protein>
<organism evidence="10 11">
    <name type="scientific">Enterocloster asparagiformis</name>
    <dbReference type="NCBI Taxonomy" id="333367"/>
    <lineage>
        <taxon>Bacteria</taxon>
        <taxon>Bacillati</taxon>
        <taxon>Bacillota</taxon>
        <taxon>Clostridia</taxon>
        <taxon>Lachnospirales</taxon>
        <taxon>Lachnospiraceae</taxon>
        <taxon>Enterocloster</taxon>
    </lineage>
</organism>
<evidence type="ECO:0000256" key="1">
    <source>
        <dbReference type="ARBA" id="ARBA00004752"/>
    </source>
</evidence>
<feature type="compositionally biased region" description="Gly residues" evidence="7">
    <location>
        <begin position="645"/>
        <end position="657"/>
    </location>
</feature>
<dbReference type="Gene3D" id="3.10.20.800">
    <property type="match status" value="1"/>
</dbReference>
<dbReference type="GO" id="GO:0071555">
    <property type="term" value="P:cell wall organization"/>
    <property type="evidence" value="ECO:0007669"/>
    <property type="project" value="UniProtKB-UniRule"/>
</dbReference>
<keyword evidence="2" id="KW-0808">Transferase</keyword>
<name>A0A413FKD1_9FIRM</name>
<dbReference type="PANTHER" id="PTHR30582:SF33">
    <property type="entry name" value="EXPORTED PROTEIN"/>
    <property type="match status" value="1"/>
</dbReference>
<dbReference type="Pfam" id="PF12229">
    <property type="entry name" value="PG_binding_4"/>
    <property type="match status" value="1"/>
</dbReference>
<feature type="transmembrane region" description="Helical" evidence="8">
    <location>
        <begin position="74"/>
        <end position="97"/>
    </location>
</feature>
<feature type="compositionally biased region" description="Low complexity" evidence="7">
    <location>
        <begin position="41"/>
        <end position="51"/>
    </location>
</feature>
<dbReference type="InterPro" id="IPR038063">
    <property type="entry name" value="Transpep_catalytic_dom"/>
</dbReference>